<protein>
    <submittedName>
        <fullName evidence="1">Uncharacterized protein</fullName>
    </submittedName>
</protein>
<organism evidence="1 2">
    <name type="scientific">Brevifollis gellanilyticus</name>
    <dbReference type="NCBI Taxonomy" id="748831"/>
    <lineage>
        <taxon>Bacteria</taxon>
        <taxon>Pseudomonadati</taxon>
        <taxon>Verrucomicrobiota</taxon>
        <taxon>Verrucomicrobiia</taxon>
        <taxon>Verrucomicrobiales</taxon>
        <taxon>Verrucomicrobiaceae</taxon>
    </lineage>
</organism>
<name>A0A512MGY4_9BACT</name>
<evidence type="ECO:0000313" key="2">
    <source>
        <dbReference type="Proteomes" id="UP000321577"/>
    </source>
</evidence>
<comment type="caution">
    <text evidence="1">The sequence shown here is derived from an EMBL/GenBank/DDBJ whole genome shotgun (WGS) entry which is preliminary data.</text>
</comment>
<dbReference type="Proteomes" id="UP000321577">
    <property type="component" value="Unassembled WGS sequence"/>
</dbReference>
<dbReference type="EMBL" id="BKAG01000066">
    <property type="protein sequence ID" value="GEP46000.1"/>
    <property type="molecule type" value="Genomic_DNA"/>
</dbReference>
<dbReference type="OrthoDB" id="9868600at2"/>
<proteinExistence type="predicted"/>
<evidence type="ECO:0000313" key="1">
    <source>
        <dbReference type="EMBL" id="GEP46000.1"/>
    </source>
</evidence>
<keyword evidence="2" id="KW-1185">Reference proteome</keyword>
<dbReference type="RefSeq" id="WP_146855463.1">
    <property type="nucleotide sequence ID" value="NZ_BKAG01000066.1"/>
</dbReference>
<dbReference type="AlphaFoldDB" id="A0A512MGY4"/>
<sequence>MSTEPEFNILASFLRRMMPDVEGHDAGDPPDAIRGRLDVFAAGKADAKERVSLSQLLKEHPEYIGYLGRAIRGRAA</sequence>
<gene>
    <name evidence="1" type="ORF">BGE01nite_52910</name>
</gene>
<accession>A0A512MGY4</accession>
<reference evidence="1 2" key="1">
    <citation type="submission" date="2019-07" db="EMBL/GenBank/DDBJ databases">
        <title>Whole genome shotgun sequence of Brevifollis gellanilyticus NBRC 108608.</title>
        <authorList>
            <person name="Hosoyama A."/>
            <person name="Uohara A."/>
            <person name="Ohji S."/>
            <person name="Ichikawa N."/>
        </authorList>
    </citation>
    <scope>NUCLEOTIDE SEQUENCE [LARGE SCALE GENOMIC DNA]</scope>
    <source>
        <strain evidence="1 2">NBRC 108608</strain>
    </source>
</reference>